<organism evidence="1 2">
    <name type="scientific">Rhododendron molle</name>
    <name type="common">Chinese azalea</name>
    <name type="synonym">Azalea mollis</name>
    <dbReference type="NCBI Taxonomy" id="49168"/>
    <lineage>
        <taxon>Eukaryota</taxon>
        <taxon>Viridiplantae</taxon>
        <taxon>Streptophyta</taxon>
        <taxon>Embryophyta</taxon>
        <taxon>Tracheophyta</taxon>
        <taxon>Spermatophyta</taxon>
        <taxon>Magnoliopsida</taxon>
        <taxon>eudicotyledons</taxon>
        <taxon>Gunneridae</taxon>
        <taxon>Pentapetalae</taxon>
        <taxon>asterids</taxon>
        <taxon>Ericales</taxon>
        <taxon>Ericaceae</taxon>
        <taxon>Ericoideae</taxon>
        <taxon>Rhodoreae</taxon>
        <taxon>Rhododendron</taxon>
    </lineage>
</organism>
<comment type="caution">
    <text evidence="1">The sequence shown here is derived from an EMBL/GenBank/DDBJ whole genome shotgun (WGS) entry which is preliminary data.</text>
</comment>
<evidence type="ECO:0000313" key="1">
    <source>
        <dbReference type="EMBL" id="KAI8547832.1"/>
    </source>
</evidence>
<proteinExistence type="predicted"/>
<evidence type="ECO:0000313" key="2">
    <source>
        <dbReference type="Proteomes" id="UP001062846"/>
    </source>
</evidence>
<dbReference type="EMBL" id="CM046394">
    <property type="protein sequence ID" value="KAI8547832.1"/>
    <property type="molecule type" value="Genomic_DNA"/>
</dbReference>
<protein>
    <submittedName>
        <fullName evidence="1">Uncharacterized protein</fullName>
    </submittedName>
</protein>
<keyword evidence="2" id="KW-1185">Reference proteome</keyword>
<accession>A0ACC0N523</accession>
<name>A0ACC0N523_RHOML</name>
<sequence length="181" mass="21034">MGFLVRHLPSRSFRRGINRHCVQIEGPPDSLPNRAGYFHRVYPRGDTMRYPYEKCMCLVMSYNGCCAPPQYCGFQDKNQSWVIPESGFYAEDINCVTWSSDKTKLCHQCETCQAVYVYVMTFNWHLRGIWLMFGICVWVMCLVFTCAHQNKQLRQQQNNRTNVDNVESNPSVQPDLPNATT</sequence>
<reference evidence="1" key="1">
    <citation type="submission" date="2022-02" db="EMBL/GenBank/DDBJ databases">
        <title>Plant Genome Project.</title>
        <authorList>
            <person name="Zhang R.-G."/>
        </authorList>
    </citation>
    <scope>NUCLEOTIDE SEQUENCE</scope>
    <source>
        <strain evidence="1">AT1</strain>
    </source>
</reference>
<gene>
    <name evidence="1" type="ORF">RHMOL_Rhmol07G0226400</name>
</gene>
<dbReference type="Proteomes" id="UP001062846">
    <property type="component" value="Chromosome 7"/>
</dbReference>